<proteinExistence type="predicted"/>
<sequence length="100" mass="11650">MKLTKQHQHENIYVATLFNRMIEGHGKAEKTCDKEVHTDAILVCKKDQLILSNGDKTVSMRHKKTHKLALAGKGKFRHIYEKRKLNIRYAMTLTKQNSFL</sequence>
<organism evidence="1">
    <name type="scientific">invertebrate metagenome</name>
    <dbReference type="NCBI Taxonomy" id="1711999"/>
    <lineage>
        <taxon>unclassified sequences</taxon>
        <taxon>metagenomes</taxon>
        <taxon>organismal metagenomes</taxon>
    </lineage>
</organism>
<reference evidence="1" key="1">
    <citation type="journal article" date="2017" name="Appl. Environ. Microbiol.">
        <title>Molecular characterization of an Endozoicomonas-like organism causing infection in king scallop Pecten maximus L.</title>
        <authorList>
            <person name="Cano I."/>
            <person name="van Aerle R."/>
            <person name="Ross S."/>
            <person name="Verner-Jeffreys D.W."/>
            <person name="Paley R.K."/>
            <person name="Rimmer G."/>
            <person name="Ryder D."/>
            <person name="Hooper P."/>
            <person name="Stone D."/>
            <person name="Feist S.W."/>
        </authorList>
    </citation>
    <scope>NUCLEOTIDE SEQUENCE</scope>
</reference>
<name>A0A2H9T3P6_9ZZZZ</name>
<protein>
    <submittedName>
        <fullName evidence="1">Uncharacterized protein</fullName>
    </submittedName>
</protein>
<evidence type="ECO:0000313" key="1">
    <source>
        <dbReference type="EMBL" id="PJE77819.1"/>
    </source>
</evidence>
<dbReference type="EMBL" id="NSIT01000358">
    <property type="protein sequence ID" value="PJE77819.1"/>
    <property type="molecule type" value="Genomic_DNA"/>
</dbReference>
<accession>A0A2H9T3P6</accession>
<dbReference type="AlphaFoldDB" id="A0A2H9T3P6"/>
<comment type="caution">
    <text evidence="1">The sequence shown here is derived from an EMBL/GenBank/DDBJ whole genome shotgun (WGS) entry which is preliminary data.</text>
</comment>
<gene>
    <name evidence="1" type="ORF">CI610_03248</name>
</gene>